<protein>
    <submittedName>
        <fullName evidence="2">DUF4293 domain-containing protein</fullName>
    </submittedName>
</protein>
<reference evidence="2" key="1">
    <citation type="journal article" date="2021" name="PeerJ">
        <title>Extensive microbial diversity within the chicken gut microbiome revealed by metagenomics and culture.</title>
        <authorList>
            <person name="Gilroy R."/>
            <person name="Ravi A."/>
            <person name="Getino M."/>
            <person name="Pursley I."/>
            <person name="Horton D.L."/>
            <person name="Alikhan N.F."/>
            <person name="Baker D."/>
            <person name="Gharbi K."/>
            <person name="Hall N."/>
            <person name="Watson M."/>
            <person name="Adriaenssens E.M."/>
            <person name="Foster-Nyarko E."/>
            <person name="Jarju S."/>
            <person name="Secka A."/>
            <person name="Antonio M."/>
            <person name="Oren A."/>
            <person name="Chaudhuri R.R."/>
            <person name="La Ragione R."/>
            <person name="Hildebrand F."/>
            <person name="Pallen M.J."/>
        </authorList>
    </citation>
    <scope>NUCLEOTIDE SEQUENCE</scope>
    <source>
        <strain evidence="2">G3-2149</strain>
    </source>
</reference>
<evidence type="ECO:0000313" key="3">
    <source>
        <dbReference type="Proteomes" id="UP000823865"/>
    </source>
</evidence>
<keyword evidence="1" id="KW-0812">Transmembrane</keyword>
<feature type="transmembrane region" description="Helical" evidence="1">
    <location>
        <begin position="50"/>
        <end position="75"/>
    </location>
</feature>
<evidence type="ECO:0000256" key="1">
    <source>
        <dbReference type="SAM" id="Phobius"/>
    </source>
</evidence>
<dbReference type="InterPro" id="IPR025635">
    <property type="entry name" value="DUF4293"/>
</dbReference>
<accession>A0A9E2L8C2</accession>
<gene>
    <name evidence="2" type="ORF">H9789_08455</name>
</gene>
<proteinExistence type="predicted"/>
<keyword evidence="1" id="KW-0472">Membrane</keyword>
<name>A0A9E2L8C2_9BACT</name>
<comment type="caution">
    <text evidence="2">The sequence shown here is derived from an EMBL/GenBank/DDBJ whole genome shotgun (WGS) entry which is preliminary data.</text>
</comment>
<keyword evidence="1" id="KW-1133">Transmembrane helix</keyword>
<reference evidence="2" key="2">
    <citation type="submission" date="2021-04" db="EMBL/GenBank/DDBJ databases">
        <authorList>
            <person name="Gilroy R."/>
        </authorList>
    </citation>
    <scope>NUCLEOTIDE SEQUENCE</scope>
    <source>
        <strain evidence="2">G3-2149</strain>
    </source>
</reference>
<dbReference type="AlphaFoldDB" id="A0A9E2L8C2"/>
<evidence type="ECO:0000313" key="2">
    <source>
        <dbReference type="EMBL" id="MBU3853830.1"/>
    </source>
</evidence>
<feature type="transmembrane region" description="Helical" evidence="1">
    <location>
        <begin position="113"/>
        <end position="133"/>
    </location>
</feature>
<feature type="transmembrane region" description="Helical" evidence="1">
    <location>
        <begin position="87"/>
        <end position="107"/>
    </location>
</feature>
<organism evidence="2 3">
    <name type="scientific">Candidatus Paraprevotella stercoravium</name>
    <dbReference type="NCBI Taxonomy" id="2838725"/>
    <lineage>
        <taxon>Bacteria</taxon>
        <taxon>Pseudomonadati</taxon>
        <taxon>Bacteroidota</taxon>
        <taxon>Bacteroidia</taxon>
        <taxon>Bacteroidales</taxon>
        <taxon>Prevotellaceae</taxon>
        <taxon>Paraprevotella</taxon>
    </lineage>
</organism>
<feature type="transmembrane region" description="Helical" evidence="1">
    <location>
        <begin position="7"/>
        <end position="30"/>
    </location>
</feature>
<dbReference type="Pfam" id="PF14126">
    <property type="entry name" value="DUF4293"/>
    <property type="match status" value="1"/>
</dbReference>
<sequence>MIQRIQTVYLFLITVLAVVALCLPVGRFLQDGLLTAELYNLYIAPVKGEAVYAPWALFALLLVVAVSSFVCIFLFKKRMLQVRMIIFNALLLIGYYIAYGVFAFILAKEWGTFALGWSACLPAVALILDYLAFRAVMKDEMIVRSLDRLR</sequence>
<dbReference type="Proteomes" id="UP000823865">
    <property type="component" value="Unassembled WGS sequence"/>
</dbReference>
<dbReference type="EMBL" id="JAHLFU010000178">
    <property type="protein sequence ID" value="MBU3853830.1"/>
    <property type="molecule type" value="Genomic_DNA"/>
</dbReference>